<evidence type="ECO:0000313" key="2">
    <source>
        <dbReference type="Proteomes" id="UP000281708"/>
    </source>
</evidence>
<sequence length="201" mass="22371">MYSHHPKEHTMSWTAQHRRGDVLRELAERLEQREDHTLAPVLPTTVPAPFHDHRDLVGALQFRWHHRLVGLLEQRLDADPESSADRAGAVSEAWAEAARSLPGLRALLDAQLVDPVDPEVGEAMRRATAKERQLLAAMAGIGGRVDVRPDSRAVSAGRELEQAARARLAERPEPSVAPSRVERVPRGSARFVRRLREVLAA</sequence>
<keyword evidence="2" id="KW-1185">Reference proteome</keyword>
<proteinExistence type="predicted"/>
<dbReference type="EMBL" id="RDBE01000006">
    <property type="protein sequence ID" value="RLV49808.1"/>
    <property type="molecule type" value="Genomic_DNA"/>
</dbReference>
<gene>
    <name evidence="1" type="ORF">D9V37_07915</name>
</gene>
<accession>A0A3L8P5X0</accession>
<reference evidence="1 2" key="1">
    <citation type="submission" date="2018-10" db="EMBL/GenBank/DDBJ databases">
        <title>Marmoricola sp. 4Q3S-7 whole genome shotgun sequence.</title>
        <authorList>
            <person name="Li F."/>
        </authorList>
    </citation>
    <scope>NUCLEOTIDE SEQUENCE [LARGE SCALE GENOMIC DNA]</scope>
    <source>
        <strain evidence="1 2">4Q3S-7</strain>
    </source>
</reference>
<protein>
    <submittedName>
        <fullName evidence="1">Uncharacterized protein</fullName>
    </submittedName>
</protein>
<dbReference type="Proteomes" id="UP000281708">
    <property type="component" value="Unassembled WGS sequence"/>
</dbReference>
<comment type="caution">
    <text evidence="1">The sequence shown here is derived from an EMBL/GenBank/DDBJ whole genome shotgun (WGS) entry which is preliminary data.</text>
</comment>
<name>A0A3L8P5X0_9ACTN</name>
<evidence type="ECO:0000313" key="1">
    <source>
        <dbReference type="EMBL" id="RLV49808.1"/>
    </source>
</evidence>
<organism evidence="1 2">
    <name type="scientific">Nocardioides mangrovicus</name>
    <dbReference type="NCBI Taxonomy" id="2478913"/>
    <lineage>
        <taxon>Bacteria</taxon>
        <taxon>Bacillati</taxon>
        <taxon>Actinomycetota</taxon>
        <taxon>Actinomycetes</taxon>
        <taxon>Propionibacteriales</taxon>
        <taxon>Nocardioidaceae</taxon>
        <taxon>Nocardioides</taxon>
    </lineage>
</organism>
<dbReference type="AlphaFoldDB" id="A0A3L8P5X0"/>